<dbReference type="EMBL" id="VXIT01000004">
    <property type="protein sequence ID" value="KAA6413011.1"/>
    <property type="molecule type" value="Genomic_DNA"/>
</dbReference>
<evidence type="ECO:0000313" key="8">
    <source>
        <dbReference type="Proteomes" id="UP000324767"/>
    </source>
</evidence>
<keyword evidence="2" id="KW-0677">Repeat</keyword>
<evidence type="ECO:0000259" key="6">
    <source>
        <dbReference type="Pfam" id="PF04495"/>
    </source>
</evidence>
<feature type="compositionally biased region" description="Basic and acidic residues" evidence="5">
    <location>
        <begin position="257"/>
        <end position="278"/>
    </location>
</feature>
<proteinExistence type="predicted"/>
<keyword evidence="3" id="KW-0333">Golgi apparatus</keyword>
<protein>
    <submittedName>
        <fullName evidence="7">Golgi reassembly stacking</fullName>
    </submittedName>
</protein>
<feature type="compositionally biased region" description="Low complexity" evidence="5">
    <location>
        <begin position="223"/>
        <end position="232"/>
    </location>
</feature>
<dbReference type="InterPro" id="IPR036034">
    <property type="entry name" value="PDZ_sf"/>
</dbReference>
<dbReference type="PANTHER" id="PTHR12893:SF0">
    <property type="entry name" value="GRASP65"/>
    <property type="match status" value="1"/>
</dbReference>
<comment type="caution">
    <text evidence="7">The sequence shown here is derived from an EMBL/GenBank/DDBJ whole genome shotgun (WGS) entry which is preliminary data.</text>
</comment>
<gene>
    <name evidence="7" type="ORF">FRX48_02754</name>
</gene>
<reference evidence="7 8" key="1">
    <citation type="submission" date="2019-09" db="EMBL/GenBank/DDBJ databases">
        <title>The hologenome of the rock-dwelling lichen Lasallia pustulata.</title>
        <authorList>
            <person name="Greshake Tzovaras B."/>
            <person name="Segers F."/>
            <person name="Bicker A."/>
            <person name="Dal Grande F."/>
            <person name="Otte J."/>
            <person name="Hankeln T."/>
            <person name="Schmitt I."/>
            <person name="Ebersberger I."/>
        </authorList>
    </citation>
    <scope>NUCLEOTIDE SEQUENCE [LARGE SCALE GENOMIC DNA]</scope>
    <source>
        <strain evidence="7">A1-1</strain>
    </source>
</reference>
<dbReference type="Proteomes" id="UP000324767">
    <property type="component" value="Unassembled WGS sequence"/>
</dbReference>
<sequence>MFGALNRFISRLDSDLPSPSSNGTRGAFGFQVLRNKNPEIPIEPWYDFIVGINGRHIDDPDPTLFATEVHNCAGSTVTLTLWSAKVPSPPLPSPLTPLNPPISPGPPHPHPPLAVPFPPLLGLTLQWTPLTLTENIWHILDVIPSSPADAAGLLPYGDYIIGTPEGLMHGEAGLGELVEDHLSRPLRLNEEARPPSATHSHAHAPSSSPTPLSARPPSRPRSSDLLVPAAMVSPPPPPLTTPLPALPRSVRKARHPISPDRAFDEYFKEGEQKSKEEDFAPSAKAAAGMAPPPKAGGGLTKARSPGPEEEAGGDS</sequence>
<dbReference type="GO" id="GO:0000139">
    <property type="term" value="C:Golgi membrane"/>
    <property type="evidence" value="ECO:0007669"/>
    <property type="project" value="UniProtKB-SubCell"/>
</dbReference>
<feature type="compositionally biased region" description="Low complexity" evidence="5">
    <location>
        <begin position="280"/>
        <end position="289"/>
    </location>
</feature>
<dbReference type="AlphaFoldDB" id="A0A5M8PVB5"/>
<dbReference type="OrthoDB" id="3318at2759"/>
<feature type="compositionally biased region" description="Low complexity" evidence="5">
    <location>
        <begin position="194"/>
        <end position="216"/>
    </location>
</feature>
<feature type="region of interest" description="Disordered" evidence="5">
    <location>
        <begin position="192"/>
        <end position="315"/>
    </location>
</feature>
<evidence type="ECO:0000256" key="2">
    <source>
        <dbReference type="ARBA" id="ARBA00022737"/>
    </source>
</evidence>
<feature type="compositionally biased region" description="Pro residues" evidence="5">
    <location>
        <begin position="233"/>
        <end position="245"/>
    </location>
</feature>
<comment type="subcellular location">
    <subcellularLocation>
        <location evidence="1">Golgi apparatus membrane</location>
    </subcellularLocation>
</comment>
<evidence type="ECO:0000256" key="4">
    <source>
        <dbReference type="ARBA" id="ARBA00023136"/>
    </source>
</evidence>
<evidence type="ECO:0000256" key="5">
    <source>
        <dbReference type="SAM" id="MobiDB-lite"/>
    </source>
</evidence>
<organism evidence="7 8">
    <name type="scientific">Lasallia pustulata</name>
    <dbReference type="NCBI Taxonomy" id="136370"/>
    <lineage>
        <taxon>Eukaryota</taxon>
        <taxon>Fungi</taxon>
        <taxon>Dikarya</taxon>
        <taxon>Ascomycota</taxon>
        <taxon>Pezizomycotina</taxon>
        <taxon>Lecanoromycetes</taxon>
        <taxon>OSLEUM clade</taxon>
        <taxon>Umbilicariomycetidae</taxon>
        <taxon>Umbilicariales</taxon>
        <taxon>Umbilicariaceae</taxon>
        <taxon>Lasallia</taxon>
    </lineage>
</organism>
<dbReference type="InterPro" id="IPR024958">
    <property type="entry name" value="GRASP_PDZ"/>
</dbReference>
<dbReference type="GO" id="GO:0007030">
    <property type="term" value="P:Golgi organization"/>
    <property type="evidence" value="ECO:0007669"/>
    <property type="project" value="TreeGrafter"/>
</dbReference>
<evidence type="ECO:0000256" key="1">
    <source>
        <dbReference type="ARBA" id="ARBA00004394"/>
    </source>
</evidence>
<dbReference type="InterPro" id="IPR007583">
    <property type="entry name" value="GRASP55_65"/>
</dbReference>
<keyword evidence="4" id="KW-0472">Membrane</keyword>
<dbReference type="Pfam" id="PF04495">
    <property type="entry name" value="GRASP55_65"/>
    <property type="match status" value="1"/>
</dbReference>
<feature type="domain" description="PDZ GRASP-type" evidence="6">
    <location>
        <begin position="120"/>
        <end position="188"/>
    </location>
</feature>
<dbReference type="SUPFAM" id="SSF50156">
    <property type="entry name" value="PDZ domain-like"/>
    <property type="match status" value="1"/>
</dbReference>
<evidence type="ECO:0000256" key="3">
    <source>
        <dbReference type="ARBA" id="ARBA00023034"/>
    </source>
</evidence>
<name>A0A5M8PVB5_9LECA</name>
<dbReference type="PANTHER" id="PTHR12893">
    <property type="entry name" value="GOLGI REASSEMBLY STACKING PROTEIN GRASP"/>
    <property type="match status" value="1"/>
</dbReference>
<evidence type="ECO:0000313" key="7">
    <source>
        <dbReference type="EMBL" id="KAA6413011.1"/>
    </source>
</evidence>
<dbReference type="Gene3D" id="2.30.42.10">
    <property type="match status" value="1"/>
</dbReference>
<accession>A0A5M8PVB5</accession>